<evidence type="ECO:0000256" key="6">
    <source>
        <dbReference type="ARBA" id="ARBA00023163"/>
    </source>
</evidence>
<evidence type="ECO:0000256" key="8">
    <source>
        <dbReference type="RuleBase" id="RU366036"/>
    </source>
</evidence>
<protein>
    <recommendedName>
        <fullName evidence="3 8">Mediator of RNA polymerase II transcription subunit 21</fullName>
    </recommendedName>
</protein>
<evidence type="ECO:0000256" key="1">
    <source>
        <dbReference type="ARBA" id="ARBA00004123"/>
    </source>
</evidence>
<feature type="compositionally biased region" description="Low complexity" evidence="10">
    <location>
        <begin position="67"/>
        <end position="85"/>
    </location>
</feature>
<dbReference type="SMR" id="A0AB34PKB7"/>
<sequence>MADRLTQLQICLDQLIQQFNSTINYVNTSAEPSLLDDDDVNSYSNMAANAPLPQSQQQRQQQKKQQEPQQEIEQPQQQSNPESKSISPPKEKVSFDNVINELCTDLILKSRQIKMLIDSLPGIGVTPNEQMNLINELSDKLQAIEEERIQKIKEKDNLLNLLESMIKEVVNGITETRI</sequence>
<comment type="subunit">
    <text evidence="8">Component of the Mediator complex.</text>
</comment>
<evidence type="ECO:0000256" key="2">
    <source>
        <dbReference type="ARBA" id="ARBA00005770"/>
    </source>
</evidence>
<dbReference type="PANTHER" id="PTHR13381">
    <property type="entry name" value="RNA POLYMERASE II HOLOENZYME COMPONENT SRB7"/>
    <property type="match status" value="1"/>
</dbReference>
<dbReference type="SUPFAM" id="SSF140718">
    <property type="entry name" value="Mediator hinge subcomplex-like"/>
    <property type="match status" value="1"/>
</dbReference>
<organism evidence="11 12">
    <name type="scientific">Candida albicans P78048</name>
    <dbReference type="NCBI Taxonomy" id="1094989"/>
    <lineage>
        <taxon>Eukaryota</taxon>
        <taxon>Fungi</taxon>
        <taxon>Dikarya</taxon>
        <taxon>Ascomycota</taxon>
        <taxon>Saccharomycotina</taxon>
        <taxon>Pichiomycetes</taxon>
        <taxon>Debaryomycetaceae</taxon>
        <taxon>Candida/Lodderomyces clade</taxon>
        <taxon>Candida</taxon>
    </lineage>
</organism>
<keyword evidence="5 8" id="KW-0010">Activator</keyword>
<name>A0AB34PKB7_CANAX</name>
<feature type="coiled-coil region" evidence="9">
    <location>
        <begin position="134"/>
        <end position="161"/>
    </location>
</feature>
<keyword evidence="6 8" id="KW-0804">Transcription</keyword>
<dbReference type="AlphaFoldDB" id="A0AB34PKB7"/>
<evidence type="ECO:0000256" key="7">
    <source>
        <dbReference type="ARBA" id="ARBA00023242"/>
    </source>
</evidence>
<dbReference type="Proteomes" id="UP000030161">
    <property type="component" value="Unassembled WGS sequence"/>
</dbReference>
<dbReference type="GO" id="GO:0016592">
    <property type="term" value="C:mediator complex"/>
    <property type="evidence" value="ECO:0007669"/>
    <property type="project" value="UniProtKB-UniRule"/>
</dbReference>
<dbReference type="GO" id="GO:0003712">
    <property type="term" value="F:transcription coregulator activity"/>
    <property type="evidence" value="ECO:0007669"/>
    <property type="project" value="TreeGrafter"/>
</dbReference>
<evidence type="ECO:0000313" key="11">
    <source>
        <dbReference type="EMBL" id="KGR00662.1"/>
    </source>
</evidence>
<accession>A0AB34PKB7</accession>
<gene>
    <name evidence="11" type="ORF">MG3_06335</name>
</gene>
<proteinExistence type="inferred from homology"/>
<evidence type="ECO:0000313" key="12">
    <source>
        <dbReference type="Proteomes" id="UP000030161"/>
    </source>
</evidence>
<keyword evidence="9" id="KW-0175">Coiled coil</keyword>
<feature type="region of interest" description="Disordered" evidence="10">
    <location>
        <begin position="36"/>
        <end position="91"/>
    </location>
</feature>
<evidence type="ECO:0000256" key="5">
    <source>
        <dbReference type="ARBA" id="ARBA00023159"/>
    </source>
</evidence>
<evidence type="ECO:0000256" key="3">
    <source>
        <dbReference type="ARBA" id="ARBA00019691"/>
    </source>
</evidence>
<dbReference type="PANTHER" id="PTHR13381:SF0">
    <property type="entry name" value="MEDIATOR OF RNA POLYMERASE II TRANSCRIPTION SUBUNIT 21"/>
    <property type="match status" value="1"/>
</dbReference>
<dbReference type="EMBL" id="AJIX01000058">
    <property type="protein sequence ID" value="KGR00662.1"/>
    <property type="molecule type" value="Genomic_DNA"/>
</dbReference>
<keyword evidence="7 8" id="KW-0539">Nucleus</keyword>
<dbReference type="InterPro" id="IPR037212">
    <property type="entry name" value="Med7/Med21-like"/>
</dbReference>
<comment type="caution">
    <text evidence="11">The sequence shown here is derived from an EMBL/GenBank/DDBJ whole genome shotgun (WGS) entry which is preliminary data.</text>
</comment>
<comment type="subcellular location">
    <subcellularLocation>
        <location evidence="1 8">Nucleus</location>
    </subcellularLocation>
</comment>
<comment type="similarity">
    <text evidence="2 8">Belongs to the Mediator complex subunit 21 family.</text>
</comment>
<dbReference type="InterPro" id="IPR021384">
    <property type="entry name" value="Mediator_Med21"/>
</dbReference>
<dbReference type="Pfam" id="PF11221">
    <property type="entry name" value="Med21"/>
    <property type="match status" value="1"/>
</dbReference>
<evidence type="ECO:0000256" key="9">
    <source>
        <dbReference type="SAM" id="Coils"/>
    </source>
</evidence>
<reference evidence="11 12" key="1">
    <citation type="submission" date="2013-12" db="EMBL/GenBank/DDBJ databases">
        <title>The Genome Sequence of Candida albicans P78048.</title>
        <authorList>
            <consortium name="The Broad Institute Genome Sequencing Platform"/>
            <consortium name="The Broad Institute Genome Sequencing Center for Infectious Disease"/>
            <person name="Cuomo C."/>
            <person name="Bennett R."/>
            <person name="Hirakawa M."/>
            <person name="Noverr M."/>
            <person name="Mitchell A."/>
            <person name="Young S.K."/>
            <person name="Zeng Q."/>
            <person name="Gargeya S."/>
            <person name="Fitzgerald M."/>
            <person name="Abouelleil A."/>
            <person name="Alvarado L."/>
            <person name="Berlin A.M."/>
            <person name="Chapman S.B."/>
            <person name="Dewar J."/>
            <person name="Goldberg J."/>
            <person name="Griggs A."/>
            <person name="Gujja S."/>
            <person name="Hansen M."/>
            <person name="Howarth C."/>
            <person name="Imamovic A."/>
            <person name="Larimer J."/>
            <person name="McCowan C."/>
            <person name="Murphy C."/>
            <person name="Pearson M."/>
            <person name="Priest M."/>
            <person name="Roberts A."/>
            <person name="Saif S."/>
            <person name="Shea T."/>
            <person name="Sykes S."/>
            <person name="Wortman J."/>
            <person name="Nusbaum C."/>
            <person name="Birren B."/>
        </authorList>
    </citation>
    <scope>NUCLEOTIDE SEQUENCE [LARGE SCALE GENOMIC DNA]</scope>
    <source>
        <strain evidence="11 12">P78048</strain>
    </source>
</reference>
<comment type="function">
    <text evidence="8">Component of the Mediator complex, a coactivator involved in the regulated transcription of nearly all RNA polymerase II-dependent genes. Mediator functions as a bridge to convey information from gene-specific regulatory proteins to the basal RNA polymerase II transcription machinery. Mediator is recruited to promoters by direct interactions with regulatory proteins and serves as a scaffold for the assembly of a functional preinitiation complex with RNA polymerase II and the general transcription factors.</text>
</comment>
<evidence type="ECO:0000256" key="10">
    <source>
        <dbReference type="SAM" id="MobiDB-lite"/>
    </source>
</evidence>
<keyword evidence="4 8" id="KW-0805">Transcription regulation</keyword>
<dbReference type="GO" id="GO:0006357">
    <property type="term" value="P:regulation of transcription by RNA polymerase II"/>
    <property type="evidence" value="ECO:0007669"/>
    <property type="project" value="TreeGrafter"/>
</dbReference>
<evidence type="ECO:0000256" key="4">
    <source>
        <dbReference type="ARBA" id="ARBA00023015"/>
    </source>
</evidence>
<dbReference type="Gene3D" id="6.10.280.10">
    <property type="entry name" value="Mediator complex, subunit Med21"/>
    <property type="match status" value="1"/>
</dbReference>